<accession>A0ABZ3HD17</accession>
<reference evidence="2 3" key="1">
    <citation type="submission" date="2024-03" db="EMBL/GenBank/DDBJ databases">
        <title>Sulfurimonas sp. HSL3-1.</title>
        <authorList>
            <person name="Wang S."/>
        </authorList>
    </citation>
    <scope>NUCLEOTIDE SEQUENCE [LARGE SCALE GENOMIC DNA]</scope>
    <source>
        <strain evidence="2 3">HSL3-1</strain>
    </source>
</reference>
<dbReference type="SUPFAM" id="SSF116726">
    <property type="entry name" value="TrkA C-terminal domain-like"/>
    <property type="match status" value="1"/>
</dbReference>
<dbReference type="RefSeq" id="WP_345973664.1">
    <property type="nucleotide sequence ID" value="NZ_CP147920.1"/>
</dbReference>
<sequence>MKKILIITDCTIGEHLVERAIEAYSKDNLYYVIQMKERSYENAGPDRFKFFTFDPTSRYKLSNVLKMEFVQIMLVMSSRADAVNTLENIRADKPSVRVIMLDQWDLKIDDPNTLTIDVNDQLSARLIDYLPNVPVIAQNVGLGEGEVMEVLVPFGSAYVYRHVGAIEQSQWRIAGIYRDQRLILPTERTLIHPNDLLLLVGEPDVLISIYRSFKRELGHFPAPYGSSIYLFFDMDVDRAEDIVPMLRKTLYVQERLRRKLYIRVTNPGDLDVLREIKAMRSSDVEVMIDYDRRGEVYLLSNDKRHVHAGFIIVSRKLFGIDAVRKVLYDLKVPVLKMASGQMHNVKRAVMLLSESEDVEKITTTMFDMASQMEWMIELLEYQQDDNSFKEQVEQYYQNLSAIFSQSVSIRKSTDNPLRMLKKEERFVQCIPFSETVMQRPVLTLFSTDLQGLSFHLDHFHQLFIPVL</sequence>
<feature type="domain" description="RCK C-terminal" evidence="1">
    <location>
        <begin position="135"/>
        <end position="216"/>
    </location>
</feature>
<dbReference type="Gene3D" id="3.30.70.1450">
    <property type="entry name" value="Regulator of K+ conductance, C-terminal domain"/>
    <property type="match status" value="1"/>
</dbReference>
<dbReference type="InterPro" id="IPR036721">
    <property type="entry name" value="RCK_C_sf"/>
</dbReference>
<dbReference type="InterPro" id="IPR006037">
    <property type="entry name" value="RCK_C"/>
</dbReference>
<name>A0ABZ3HD17_9BACT</name>
<keyword evidence="3" id="KW-1185">Reference proteome</keyword>
<proteinExistence type="predicted"/>
<dbReference type="EMBL" id="CP147920">
    <property type="protein sequence ID" value="XAU16257.1"/>
    <property type="molecule type" value="Genomic_DNA"/>
</dbReference>
<dbReference type="Pfam" id="PF02080">
    <property type="entry name" value="TrkA_C"/>
    <property type="match status" value="1"/>
</dbReference>
<evidence type="ECO:0000313" key="3">
    <source>
        <dbReference type="Proteomes" id="UP001447842"/>
    </source>
</evidence>
<evidence type="ECO:0000259" key="1">
    <source>
        <dbReference type="PROSITE" id="PS51202"/>
    </source>
</evidence>
<organism evidence="2 3">
    <name type="scientific">Sulfurimonas diazotrophicus</name>
    <dbReference type="NCBI Taxonomy" id="3131939"/>
    <lineage>
        <taxon>Bacteria</taxon>
        <taxon>Pseudomonadati</taxon>
        <taxon>Campylobacterota</taxon>
        <taxon>Epsilonproteobacteria</taxon>
        <taxon>Campylobacterales</taxon>
        <taxon>Sulfurimonadaceae</taxon>
        <taxon>Sulfurimonas</taxon>
    </lineage>
</organism>
<protein>
    <submittedName>
        <fullName evidence="2">TrkA C-terminal domain-containing protein</fullName>
    </submittedName>
</protein>
<dbReference type="Proteomes" id="UP001447842">
    <property type="component" value="Chromosome"/>
</dbReference>
<dbReference type="PROSITE" id="PS51202">
    <property type="entry name" value="RCK_C"/>
    <property type="match status" value="1"/>
</dbReference>
<gene>
    <name evidence="2" type="ORF">WCY31_05990</name>
</gene>
<evidence type="ECO:0000313" key="2">
    <source>
        <dbReference type="EMBL" id="XAU16257.1"/>
    </source>
</evidence>